<feature type="signal peptide" evidence="7">
    <location>
        <begin position="1"/>
        <end position="17"/>
    </location>
</feature>
<dbReference type="Proteomes" id="UP001153292">
    <property type="component" value="Chromosome 11"/>
</dbReference>
<evidence type="ECO:0000256" key="2">
    <source>
        <dbReference type="ARBA" id="ARBA00022729"/>
    </source>
</evidence>
<comment type="similarity">
    <text evidence="1 6">Belongs to the AB hydrolase superfamily. Lipase family.</text>
</comment>
<dbReference type="InterPro" id="IPR029058">
    <property type="entry name" value="AB_hydrolase_fold"/>
</dbReference>
<dbReference type="Gene3D" id="3.40.50.1820">
    <property type="entry name" value="alpha/beta hydrolase"/>
    <property type="match status" value="1"/>
</dbReference>
<evidence type="ECO:0000256" key="1">
    <source>
        <dbReference type="ARBA" id="ARBA00010701"/>
    </source>
</evidence>
<dbReference type="PANTHER" id="PTHR11005">
    <property type="entry name" value="LYSOSOMAL ACID LIPASE-RELATED"/>
    <property type="match status" value="1"/>
</dbReference>
<dbReference type="Pfam" id="PF00561">
    <property type="entry name" value="Abhydrolase_1"/>
    <property type="match status" value="1"/>
</dbReference>
<proteinExistence type="inferred from homology"/>
<name>A0ABN8L422_CHISP</name>
<keyword evidence="2 7" id="KW-0732">Signal</keyword>
<evidence type="ECO:0000256" key="6">
    <source>
        <dbReference type="PIRNR" id="PIRNR000862"/>
    </source>
</evidence>
<dbReference type="SUPFAM" id="SSF53474">
    <property type="entry name" value="alpha/beta-Hydrolases"/>
    <property type="match status" value="1"/>
</dbReference>
<dbReference type="InterPro" id="IPR025483">
    <property type="entry name" value="Lipase_euk"/>
</dbReference>
<evidence type="ECO:0000259" key="8">
    <source>
        <dbReference type="Pfam" id="PF00561"/>
    </source>
</evidence>
<evidence type="ECO:0000313" key="9">
    <source>
        <dbReference type="EMBL" id="CAH2981011.1"/>
    </source>
</evidence>
<dbReference type="PIRSF" id="PIRSF000862">
    <property type="entry name" value="Steryl_ester_lip"/>
    <property type="match status" value="1"/>
</dbReference>
<keyword evidence="3 6" id="KW-0442">Lipid degradation</keyword>
<evidence type="ECO:0000256" key="4">
    <source>
        <dbReference type="ARBA" id="ARBA00023098"/>
    </source>
</evidence>
<organism evidence="9 10">
    <name type="scientific">Chilo suppressalis</name>
    <name type="common">Asiatic rice borer moth</name>
    <dbReference type="NCBI Taxonomy" id="168631"/>
    <lineage>
        <taxon>Eukaryota</taxon>
        <taxon>Metazoa</taxon>
        <taxon>Ecdysozoa</taxon>
        <taxon>Arthropoda</taxon>
        <taxon>Hexapoda</taxon>
        <taxon>Insecta</taxon>
        <taxon>Pterygota</taxon>
        <taxon>Neoptera</taxon>
        <taxon>Endopterygota</taxon>
        <taxon>Lepidoptera</taxon>
        <taxon>Glossata</taxon>
        <taxon>Ditrysia</taxon>
        <taxon>Pyraloidea</taxon>
        <taxon>Crambidae</taxon>
        <taxon>Crambinae</taxon>
        <taxon>Chilo</taxon>
    </lineage>
</organism>
<evidence type="ECO:0000256" key="7">
    <source>
        <dbReference type="SAM" id="SignalP"/>
    </source>
</evidence>
<dbReference type="InterPro" id="IPR000073">
    <property type="entry name" value="AB_hydrolase_1"/>
</dbReference>
<evidence type="ECO:0000256" key="5">
    <source>
        <dbReference type="ARBA" id="ARBA00023180"/>
    </source>
</evidence>
<keyword evidence="5" id="KW-0325">Glycoprotein</keyword>
<evidence type="ECO:0000313" key="10">
    <source>
        <dbReference type="Proteomes" id="UP001153292"/>
    </source>
</evidence>
<feature type="chain" id="PRO_5045430128" description="Lipase" evidence="7">
    <location>
        <begin position="18"/>
        <end position="388"/>
    </location>
</feature>
<accession>A0ABN8L422</accession>
<gene>
    <name evidence="9" type="ORF">CHILSU_LOCUS1603</name>
</gene>
<keyword evidence="10" id="KW-1185">Reference proteome</keyword>
<feature type="domain" description="AB hydrolase-1" evidence="8">
    <location>
        <begin position="65"/>
        <end position="352"/>
    </location>
</feature>
<sequence length="388" mass="45281">MFHKLVMITFLTYYVNAEDNILEDRRLDFLGLAKKYGLLCEAHEVITEDDYILKIFHIPGDKTRPVLLVHGIIDTGDAFIIRGNSSLTVALVRKGYDVWIGNTRGNEYSRRHQRLNPDVDKEYWNFSFHEIGVWDLASKIDYVLNKTGQIQISFIGHSQATTAFFALASIRPVYNKKIKIFIALAPIAFLHHLDSSPMREGLLAWPYINYFFTKINKEEILGKKSLEKYVFKLLCSQKNAYEWCVKGLMMPINGYDLQEMEPEFWYVLLGHYPSATSLKSLSHYQQIWTKRKFCQMDYNEYRNLALYNSSEPPDYDLSKVTTKVALVAAPNDRMSRIEGVKYLKQFLPNVVDFIVLGHKTANHLDFTYGKHMHLYLFPHIMKLLEKYI</sequence>
<protein>
    <recommendedName>
        <fullName evidence="6">Lipase</fullName>
    </recommendedName>
</protein>
<evidence type="ECO:0000256" key="3">
    <source>
        <dbReference type="ARBA" id="ARBA00022963"/>
    </source>
</evidence>
<keyword evidence="4" id="KW-0443">Lipid metabolism</keyword>
<keyword evidence="6" id="KW-0378">Hydrolase</keyword>
<reference evidence="9" key="1">
    <citation type="submission" date="2021-12" db="EMBL/GenBank/DDBJ databases">
        <authorList>
            <person name="King R."/>
        </authorList>
    </citation>
    <scope>NUCLEOTIDE SEQUENCE</scope>
</reference>
<dbReference type="EMBL" id="OU963904">
    <property type="protein sequence ID" value="CAH2981011.1"/>
    <property type="molecule type" value="Genomic_DNA"/>
</dbReference>